<name>A0A817Z7H3_9BILA</name>
<organism evidence="10 12">
    <name type="scientific">Rotaria socialis</name>
    <dbReference type="NCBI Taxonomy" id="392032"/>
    <lineage>
        <taxon>Eukaryota</taxon>
        <taxon>Metazoa</taxon>
        <taxon>Spiralia</taxon>
        <taxon>Gnathifera</taxon>
        <taxon>Rotifera</taxon>
        <taxon>Eurotatoria</taxon>
        <taxon>Bdelloidea</taxon>
        <taxon>Philodinida</taxon>
        <taxon>Philodinidae</taxon>
        <taxon>Rotaria</taxon>
    </lineage>
</organism>
<dbReference type="FunFam" id="3.30.420.10:FF:000032">
    <property type="entry name" value="Retrovirus-related Pol polyprotein from transposon 297-like Protein"/>
    <property type="match status" value="1"/>
</dbReference>
<evidence type="ECO:0000313" key="12">
    <source>
        <dbReference type="Proteomes" id="UP000663869"/>
    </source>
</evidence>
<dbReference type="Gene3D" id="3.30.420.10">
    <property type="entry name" value="Ribonuclease H-like superfamily/Ribonuclease H"/>
    <property type="match status" value="1"/>
</dbReference>
<dbReference type="GO" id="GO:0003676">
    <property type="term" value="F:nucleic acid binding"/>
    <property type="evidence" value="ECO:0007669"/>
    <property type="project" value="InterPro"/>
</dbReference>
<dbReference type="SUPFAM" id="SSF56672">
    <property type="entry name" value="DNA/RNA polymerases"/>
    <property type="match status" value="1"/>
</dbReference>
<dbReference type="Pfam" id="PF17917">
    <property type="entry name" value="RT_RNaseH"/>
    <property type="match status" value="1"/>
</dbReference>
<evidence type="ECO:0000259" key="8">
    <source>
        <dbReference type="PROSITE" id="PS50878"/>
    </source>
</evidence>
<dbReference type="GO" id="GO:0004519">
    <property type="term" value="F:endonuclease activity"/>
    <property type="evidence" value="ECO:0007669"/>
    <property type="project" value="UniProtKB-KW"/>
</dbReference>
<reference evidence="10" key="1">
    <citation type="submission" date="2021-02" db="EMBL/GenBank/DDBJ databases">
        <authorList>
            <person name="Nowell W R."/>
        </authorList>
    </citation>
    <scope>NUCLEOTIDE SEQUENCE</scope>
</reference>
<keyword evidence="5" id="KW-0378">Hydrolase</keyword>
<dbReference type="PROSITE" id="PS50994">
    <property type="entry name" value="INTEGRASE"/>
    <property type="match status" value="1"/>
</dbReference>
<dbReference type="Pfam" id="PF00078">
    <property type="entry name" value="RVT_1"/>
    <property type="match status" value="1"/>
</dbReference>
<feature type="compositionally biased region" description="Low complexity" evidence="7">
    <location>
        <begin position="368"/>
        <end position="386"/>
    </location>
</feature>
<dbReference type="InterPro" id="IPR000477">
    <property type="entry name" value="RT_dom"/>
</dbReference>
<dbReference type="InterPro" id="IPR041373">
    <property type="entry name" value="RT_RNaseH"/>
</dbReference>
<feature type="domain" description="Integrase catalytic" evidence="9">
    <location>
        <begin position="517"/>
        <end position="680"/>
    </location>
</feature>
<dbReference type="PROSITE" id="PS50878">
    <property type="entry name" value="RT_POL"/>
    <property type="match status" value="1"/>
</dbReference>
<protein>
    <submittedName>
        <fullName evidence="10">Uncharacterized protein</fullName>
    </submittedName>
</protein>
<dbReference type="EMBL" id="CAJNYU010000731">
    <property type="protein sequence ID" value="CAF3386481.1"/>
    <property type="molecule type" value="Genomic_DNA"/>
</dbReference>
<evidence type="ECO:0000256" key="2">
    <source>
        <dbReference type="ARBA" id="ARBA00022695"/>
    </source>
</evidence>
<feature type="region of interest" description="Disordered" evidence="7">
    <location>
        <begin position="366"/>
        <end position="386"/>
    </location>
</feature>
<dbReference type="InterPro" id="IPR012337">
    <property type="entry name" value="RNaseH-like_sf"/>
</dbReference>
<dbReference type="GO" id="GO:0016787">
    <property type="term" value="F:hydrolase activity"/>
    <property type="evidence" value="ECO:0007669"/>
    <property type="project" value="UniProtKB-KW"/>
</dbReference>
<dbReference type="GO" id="GO:0015074">
    <property type="term" value="P:DNA integration"/>
    <property type="evidence" value="ECO:0007669"/>
    <property type="project" value="InterPro"/>
</dbReference>
<evidence type="ECO:0000256" key="4">
    <source>
        <dbReference type="ARBA" id="ARBA00022759"/>
    </source>
</evidence>
<evidence type="ECO:0000313" key="11">
    <source>
        <dbReference type="EMBL" id="CAF4451478.1"/>
    </source>
</evidence>
<feature type="domain" description="Reverse transcriptase" evidence="8">
    <location>
        <begin position="1"/>
        <end position="161"/>
    </location>
</feature>
<evidence type="ECO:0000313" key="10">
    <source>
        <dbReference type="EMBL" id="CAF3386481.1"/>
    </source>
</evidence>
<dbReference type="Proteomes" id="UP000663862">
    <property type="component" value="Unassembled WGS sequence"/>
</dbReference>
<evidence type="ECO:0000256" key="7">
    <source>
        <dbReference type="SAM" id="MobiDB-lite"/>
    </source>
</evidence>
<dbReference type="PANTHER" id="PTHR37984">
    <property type="entry name" value="PROTEIN CBG26694"/>
    <property type="match status" value="1"/>
</dbReference>
<dbReference type="Gene3D" id="1.10.340.70">
    <property type="match status" value="1"/>
</dbReference>
<dbReference type="FunFam" id="3.30.70.270:FF:000003">
    <property type="entry name" value="Transposon Ty3-G Gag-Pol polyprotein"/>
    <property type="match status" value="1"/>
</dbReference>
<dbReference type="Proteomes" id="UP000663869">
    <property type="component" value="Unassembled WGS sequence"/>
</dbReference>
<dbReference type="PANTHER" id="PTHR37984:SF5">
    <property type="entry name" value="PROTEIN NYNRIN-LIKE"/>
    <property type="match status" value="1"/>
</dbReference>
<dbReference type="Gene3D" id="3.10.10.10">
    <property type="entry name" value="HIV Type 1 Reverse Transcriptase, subunit A, domain 1"/>
    <property type="match status" value="2"/>
</dbReference>
<evidence type="ECO:0000259" key="9">
    <source>
        <dbReference type="PROSITE" id="PS50994"/>
    </source>
</evidence>
<accession>A0A817Z7H3</accession>
<dbReference type="InterPro" id="IPR036397">
    <property type="entry name" value="RNaseH_sf"/>
</dbReference>
<gene>
    <name evidence="10" type="ORF">FME351_LOCUS7741</name>
    <name evidence="11" type="ORF">TSG867_LOCUS17027</name>
</gene>
<evidence type="ECO:0000256" key="5">
    <source>
        <dbReference type="ARBA" id="ARBA00022801"/>
    </source>
</evidence>
<dbReference type="InterPro" id="IPR041588">
    <property type="entry name" value="Integrase_H2C2"/>
</dbReference>
<dbReference type="CDD" id="cd01647">
    <property type="entry name" value="RT_LTR"/>
    <property type="match status" value="1"/>
</dbReference>
<dbReference type="CDD" id="cd09274">
    <property type="entry name" value="RNase_HI_RT_Ty3"/>
    <property type="match status" value="1"/>
</dbReference>
<evidence type="ECO:0000256" key="1">
    <source>
        <dbReference type="ARBA" id="ARBA00022679"/>
    </source>
</evidence>
<evidence type="ECO:0000256" key="3">
    <source>
        <dbReference type="ARBA" id="ARBA00022722"/>
    </source>
</evidence>
<dbReference type="FunFam" id="1.10.340.70:FF:000001">
    <property type="entry name" value="Retrovirus-related Pol polyprotein from transposon gypsy-like Protein"/>
    <property type="match status" value="1"/>
</dbReference>
<evidence type="ECO:0000256" key="6">
    <source>
        <dbReference type="ARBA" id="ARBA00022918"/>
    </source>
</evidence>
<dbReference type="InterPro" id="IPR043502">
    <property type="entry name" value="DNA/RNA_pol_sf"/>
</dbReference>
<keyword evidence="6" id="KW-0695">RNA-directed DNA polymerase</keyword>
<dbReference type="Pfam" id="PF17921">
    <property type="entry name" value="Integrase_H2C2"/>
    <property type="match status" value="1"/>
</dbReference>
<dbReference type="GO" id="GO:0003964">
    <property type="term" value="F:RNA-directed DNA polymerase activity"/>
    <property type="evidence" value="ECO:0007669"/>
    <property type="project" value="UniProtKB-KW"/>
</dbReference>
<keyword evidence="1" id="KW-0808">Transferase</keyword>
<proteinExistence type="predicted"/>
<sequence>MLQAHQIRPSNSPWSSPVIIHKKKDGGIRFLVDYRKLNAVTKKDCFPQPTTEELLNRLGSRKFNTKLDLKSDGLWEFNVLPQGITNGPPTFQRTMHNLIGYGRWDYVIVYLDDILLFSTTFDEYVQHVNEILSVLDKANFQVNPDKCNIAVREVNFLSHITNEKLIKPNEYPDVSTPFVLTTDASEIGIGGILRQDITTGTTINYFKSRALDDTERKYDTIEREALAIYWCLTDLRSYIGDSGIVIKTNHEPLPNFHIKQINNKRIMNWIFKLQDILPQIIAVKYRNGSNNIAADYISRPFPSSNVINNSTILAEQTDDWPVGTEQWFEDLPKPQRLRFATSFINTTNSTINAVTTRAKAKLITQSVPPTSAEPSTTTPPFSAPSSTSDYLPFDFSLSHIRFEQEQDPVIQQIIQNFYHKSDKRNFILKNNVLYKLVSRGLTNIKVIYAPSKLIPEILQSHHDHPLSGHFGVERTWFLLKNKYYWPHMRTTITSYIKSCEQCSKYNVDRHKPPGVLQPIEPPADVFQILGMDWWGPAQTSINGNRYILVITDRLSGYVFATASPTNTAQDTARILLEEVILVHGSPDIVITDQGTHFNNELLQSITNLIGCKHIFSTPYHPQTNGQTERWNSTFVTQLAKFCNDDHNNWDTYLPSIVYAYNNSVHHSSGFTPYQLAFGRRPHHPFDPARSTFYLKKPHDYWAQIIKYRSIALKQAKDNIIHQQLLSKQRFDKNRSHPIYHINDLVWMKIFSNRTKFDARYTGPVRIVRVLSPVSYIVEDPDLRQFQVHSNNIKRVYPR</sequence>
<dbReference type="Gene3D" id="3.30.70.270">
    <property type="match status" value="2"/>
</dbReference>
<dbReference type="AlphaFoldDB" id="A0A817Z7H3"/>
<keyword evidence="2" id="KW-0548">Nucleotidyltransferase</keyword>
<dbReference type="InterPro" id="IPR001584">
    <property type="entry name" value="Integrase_cat-core"/>
</dbReference>
<keyword evidence="4" id="KW-0255">Endonuclease</keyword>
<dbReference type="EMBL" id="CAJOBQ010001068">
    <property type="protein sequence ID" value="CAF4451478.1"/>
    <property type="molecule type" value="Genomic_DNA"/>
</dbReference>
<dbReference type="InterPro" id="IPR043128">
    <property type="entry name" value="Rev_trsase/Diguanyl_cyclase"/>
</dbReference>
<dbReference type="Pfam" id="PF00665">
    <property type="entry name" value="rve"/>
    <property type="match status" value="1"/>
</dbReference>
<comment type="caution">
    <text evidence="10">The sequence shown here is derived from an EMBL/GenBank/DDBJ whole genome shotgun (WGS) entry which is preliminary data.</text>
</comment>
<keyword evidence="3" id="KW-0540">Nuclease</keyword>
<dbReference type="InterPro" id="IPR050951">
    <property type="entry name" value="Retrovirus_Pol_polyprotein"/>
</dbReference>
<dbReference type="SUPFAM" id="SSF53098">
    <property type="entry name" value="Ribonuclease H-like"/>
    <property type="match status" value="1"/>
</dbReference>